<reference evidence="2 3" key="1">
    <citation type="journal article" date="2015" name="Microbiome">
        <title>Genomic resolution of linkages in carbon, nitrogen, and sulfur cycling among widespread estuary sediment bacteria.</title>
        <authorList>
            <person name="Baker B.J."/>
            <person name="Lazar C.S."/>
            <person name="Teske A.P."/>
            <person name="Dick G.J."/>
        </authorList>
    </citation>
    <scope>NUCLEOTIDE SEQUENCE [LARGE SCALE GENOMIC DNA]</scope>
    <source>
        <strain evidence="2">SM1_40</strain>
    </source>
</reference>
<evidence type="ECO:0000256" key="1">
    <source>
        <dbReference type="SAM" id="MobiDB-lite"/>
    </source>
</evidence>
<comment type="caution">
    <text evidence="2">The sequence shown here is derived from an EMBL/GenBank/DDBJ whole genome shotgun (WGS) entry which is preliminary data.</text>
</comment>
<dbReference type="AlphaFoldDB" id="A0A0S8JPB2"/>
<protein>
    <submittedName>
        <fullName evidence="2">Uncharacterized protein</fullName>
    </submittedName>
</protein>
<evidence type="ECO:0000313" key="2">
    <source>
        <dbReference type="EMBL" id="KPL11376.1"/>
    </source>
</evidence>
<proteinExistence type="predicted"/>
<gene>
    <name evidence="2" type="ORF">AMJ71_01015</name>
</gene>
<sequence>MEATAGQARRKIARGMLPPMRSGLGTPSRESIGASRFNVVLSRCSVVTADLGYRRWGVGAKGDMVTPESQNVKALSEDGTYRVRAPGIAEGIDGRRPVVAASGGMR</sequence>
<accession>A0A0S8JPB2</accession>
<dbReference type="EMBL" id="LJVA01000006">
    <property type="protein sequence ID" value="KPL11376.1"/>
    <property type="molecule type" value="Genomic_DNA"/>
</dbReference>
<organism evidence="2 3">
    <name type="scientific">candidate division TA06 bacterium SM1_40</name>
    <dbReference type="NCBI Taxonomy" id="1703773"/>
    <lineage>
        <taxon>Bacteria</taxon>
        <taxon>Bacteria division TA06</taxon>
    </lineage>
</organism>
<feature type="region of interest" description="Disordered" evidence="1">
    <location>
        <begin position="1"/>
        <end position="29"/>
    </location>
</feature>
<evidence type="ECO:0000313" key="3">
    <source>
        <dbReference type="Proteomes" id="UP000051035"/>
    </source>
</evidence>
<name>A0A0S8JPB2_UNCT6</name>
<dbReference type="Proteomes" id="UP000051035">
    <property type="component" value="Unassembled WGS sequence"/>
</dbReference>